<proteinExistence type="predicted"/>
<evidence type="ECO:0000313" key="2">
    <source>
        <dbReference type="Proteomes" id="UP000257323"/>
    </source>
</evidence>
<dbReference type="EMBL" id="QUAH01000001">
    <property type="protein sequence ID" value="RFT17140.1"/>
    <property type="molecule type" value="Genomic_DNA"/>
</dbReference>
<comment type="caution">
    <text evidence="1">The sequence shown here is derived from an EMBL/GenBank/DDBJ whole genome shotgun (WGS) entry which is preliminary data.</text>
</comment>
<reference evidence="1 2" key="1">
    <citation type="submission" date="2018-08" db="EMBL/GenBank/DDBJ databases">
        <title>Genome analysis of the thermophilic bacterium of the candidate phylum Aminicenantes from deep subsurface aquifer revealed its physiology and ecological role.</title>
        <authorList>
            <person name="Kadnikov V.V."/>
            <person name="Mardanov A.V."/>
            <person name="Beletsky A.V."/>
            <person name="Karnachuk O.V."/>
            <person name="Ravin N.V."/>
        </authorList>
    </citation>
    <scope>NUCLEOTIDE SEQUENCE [LARGE SCALE GENOMIC DNA]</scope>
    <source>
        <strain evidence="1">BY38</strain>
    </source>
</reference>
<gene>
    <name evidence="1" type="ORF">OP8BY_1082</name>
</gene>
<evidence type="ECO:0000313" key="1">
    <source>
        <dbReference type="EMBL" id="RFT17140.1"/>
    </source>
</evidence>
<dbReference type="AlphaFoldDB" id="A0A3E2BQU3"/>
<dbReference type="Proteomes" id="UP000257323">
    <property type="component" value="Unassembled WGS sequence"/>
</dbReference>
<name>A0A3E2BQU3_9BACT</name>
<sequence>MKRFLKSERYSRYWAGKGRFFQFVPFIARNEVRGYGQAGPSNNRNCREGRIASPPGFNAETQFNPLFKI</sequence>
<accession>A0A3E2BQU3</accession>
<protein>
    <submittedName>
        <fullName evidence="1">Uncharacterized protein</fullName>
    </submittedName>
</protein>
<organism evidence="1 2">
    <name type="scientific">Candidatus Saccharicenans subterraneus</name>
    <dbReference type="NCBI Taxonomy" id="2508984"/>
    <lineage>
        <taxon>Bacteria</taxon>
        <taxon>Candidatus Aminicenantota</taxon>
        <taxon>Candidatus Aminicenantia</taxon>
        <taxon>Candidatus Aminicenantales</taxon>
        <taxon>Candidatus Saccharicenantaceae</taxon>
        <taxon>Candidatus Saccharicenans</taxon>
    </lineage>
</organism>